<dbReference type="Gene3D" id="3.40.50.300">
    <property type="entry name" value="P-loop containing nucleotide triphosphate hydrolases"/>
    <property type="match status" value="1"/>
</dbReference>
<dbReference type="PANTHER" id="PTHR43394:SF1">
    <property type="entry name" value="ATP-BINDING CASSETTE SUB-FAMILY B MEMBER 10, MITOCHONDRIAL"/>
    <property type="match status" value="1"/>
</dbReference>
<accession>A0A0S7BVI1</accession>
<evidence type="ECO:0000256" key="6">
    <source>
        <dbReference type="ARBA" id="ARBA00022840"/>
    </source>
</evidence>
<organism evidence="12">
    <name type="scientific">Flexilinea flocculi</name>
    <dbReference type="NCBI Taxonomy" id="1678840"/>
    <lineage>
        <taxon>Bacteria</taxon>
        <taxon>Bacillati</taxon>
        <taxon>Chloroflexota</taxon>
        <taxon>Anaerolineae</taxon>
        <taxon>Anaerolineales</taxon>
        <taxon>Anaerolineaceae</taxon>
        <taxon>Flexilinea</taxon>
    </lineage>
</organism>
<keyword evidence="8 9" id="KW-0472">Membrane</keyword>
<dbReference type="PATRIC" id="fig|1678840.3.peg.1618"/>
<dbReference type="STRING" id="1678840.ATC1_13357"/>
<feature type="domain" description="ABC transporter" evidence="10">
    <location>
        <begin position="334"/>
        <end position="570"/>
    </location>
</feature>
<feature type="transmembrane region" description="Helical" evidence="9">
    <location>
        <begin position="159"/>
        <end position="179"/>
    </location>
</feature>
<dbReference type="InterPro" id="IPR011527">
    <property type="entry name" value="ABC1_TM_dom"/>
</dbReference>
<evidence type="ECO:0000256" key="3">
    <source>
        <dbReference type="ARBA" id="ARBA00022475"/>
    </source>
</evidence>
<evidence type="ECO:0000256" key="9">
    <source>
        <dbReference type="SAM" id="Phobius"/>
    </source>
</evidence>
<evidence type="ECO:0000256" key="2">
    <source>
        <dbReference type="ARBA" id="ARBA00022448"/>
    </source>
</evidence>
<evidence type="ECO:0000256" key="8">
    <source>
        <dbReference type="ARBA" id="ARBA00023136"/>
    </source>
</evidence>
<dbReference type="InterPro" id="IPR036640">
    <property type="entry name" value="ABC1_TM_sf"/>
</dbReference>
<dbReference type="InterPro" id="IPR017871">
    <property type="entry name" value="ABC_transporter-like_CS"/>
</dbReference>
<dbReference type="Gene3D" id="1.20.1560.10">
    <property type="entry name" value="ABC transporter type 1, transmembrane domain"/>
    <property type="match status" value="1"/>
</dbReference>
<proteinExistence type="predicted"/>
<dbReference type="SUPFAM" id="SSF90123">
    <property type="entry name" value="ABC transporter transmembrane region"/>
    <property type="match status" value="1"/>
</dbReference>
<evidence type="ECO:0000256" key="7">
    <source>
        <dbReference type="ARBA" id="ARBA00022989"/>
    </source>
</evidence>
<feature type="transmembrane region" description="Helical" evidence="9">
    <location>
        <begin position="238"/>
        <end position="260"/>
    </location>
</feature>
<evidence type="ECO:0000256" key="1">
    <source>
        <dbReference type="ARBA" id="ARBA00004651"/>
    </source>
</evidence>
<keyword evidence="3" id="KW-1003">Cell membrane</keyword>
<sequence length="576" mass="63736">MNFIKLFPYIRQFKKYAILAPLSVACEVLIEIFIPLLMSKIIDIGIANSDLQYIVKMGLLMIGSALISLFFGAISSRFAAVGATGFAMNIRQALFEKIQDFSFGNVDHFSTASLITRLTTDITFVQNSFMMIIRTLVRAPVMMISATIMAISINKDLAIVFLIAIPFLASVLAFISIKVHPYFVKMFKKYDALNASVQENLIGIRVVKAFVRHQYENEKFEFSATDVQNAQKKAEKIVILNSPMMMLTMNMSVIAIAWFGGKQVIAGGMKTGELFSFITYNTQILMSLMFISMVLVMVVISQASADRIFAVLNEKLDLSDANADKKLQVQDGSVKFENVSFSYVKNADNLTLTNINLEIQSGETVGIIGGTGSAKTTLVSLIPRLYDVYSGRILVGGHDVREYTFETLRNAVAMVLQKNVLFSGTIRDNLKWGNQNATDEQIIEACKAAQAHEFVMSFPKGYDTDLGQGGVNVSGGQKQRLCIARALLKNPKVLILDDSTSAVDMATDSRIREAFRKYHANITTIIIAQRVASVMEADKIVVMNDGRIEAVGTHAELLSSNSIYREVFESQQKGVD</sequence>
<dbReference type="RefSeq" id="WP_152024251.1">
    <property type="nucleotide sequence ID" value="NZ_DF968181.1"/>
</dbReference>
<keyword evidence="4 9" id="KW-0812">Transmembrane</keyword>
<evidence type="ECO:0000313" key="13">
    <source>
        <dbReference type="Proteomes" id="UP000053370"/>
    </source>
</evidence>
<dbReference type="Proteomes" id="UP000053370">
    <property type="component" value="Unassembled WGS sequence"/>
</dbReference>
<dbReference type="GO" id="GO:0015421">
    <property type="term" value="F:ABC-type oligopeptide transporter activity"/>
    <property type="evidence" value="ECO:0007669"/>
    <property type="project" value="TreeGrafter"/>
</dbReference>
<comment type="subcellular location">
    <subcellularLocation>
        <location evidence="1">Cell membrane</location>
        <topology evidence="1">Multi-pass membrane protein</topology>
    </subcellularLocation>
</comment>
<dbReference type="AlphaFoldDB" id="A0A0S7BVI1"/>
<feature type="transmembrane region" description="Helical" evidence="9">
    <location>
        <begin position="16"/>
        <end position="38"/>
    </location>
</feature>
<protein>
    <submittedName>
        <fullName evidence="12">ABC-type multidrug transport system, ATPase and permease component</fullName>
    </submittedName>
</protein>
<evidence type="ECO:0000259" key="11">
    <source>
        <dbReference type="PROSITE" id="PS50929"/>
    </source>
</evidence>
<dbReference type="GO" id="GO:0005524">
    <property type="term" value="F:ATP binding"/>
    <property type="evidence" value="ECO:0007669"/>
    <property type="project" value="UniProtKB-KW"/>
</dbReference>
<dbReference type="PROSITE" id="PS51257">
    <property type="entry name" value="PROKAR_LIPOPROTEIN"/>
    <property type="match status" value="1"/>
</dbReference>
<dbReference type="OrthoDB" id="9771903at2"/>
<dbReference type="Pfam" id="PF00664">
    <property type="entry name" value="ABC_membrane"/>
    <property type="match status" value="1"/>
</dbReference>
<dbReference type="PANTHER" id="PTHR43394">
    <property type="entry name" value="ATP-DEPENDENT PERMEASE MDL1, MITOCHONDRIAL"/>
    <property type="match status" value="1"/>
</dbReference>
<dbReference type="SMART" id="SM00382">
    <property type="entry name" value="AAA"/>
    <property type="match status" value="1"/>
</dbReference>
<dbReference type="GO" id="GO:0005886">
    <property type="term" value="C:plasma membrane"/>
    <property type="evidence" value="ECO:0007669"/>
    <property type="project" value="UniProtKB-SubCell"/>
</dbReference>
<dbReference type="PROSITE" id="PS00211">
    <property type="entry name" value="ABC_TRANSPORTER_1"/>
    <property type="match status" value="1"/>
</dbReference>
<dbReference type="CDD" id="cd18548">
    <property type="entry name" value="ABC_6TM_Tm287_like"/>
    <property type="match status" value="1"/>
</dbReference>
<dbReference type="InterPro" id="IPR039421">
    <property type="entry name" value="Type_1_exporter"/>
</dbReference>
<name>A0A0S7BVI1_9CHLR</name>
<keyword evidence="7 9" id="KW-1133">Transmembrane helix</keyword>
<dbReference type="InterPro" id="IPR003439">
    <property type="entry name" value="ABC_transporter-like_ATP-bd"/>
</dbReference>
<dbReference type="GO" id="GO:0016887">
    <property type="term" value="F:ATP hydrolysis activity"/>
    <property type="evidence" value="ECO:0007669"/>
    <property type="project" value="InterPro"/>
</dbReference>
<feature type="transmembrane region" description="Helical" evidence="9">
    <location>
        <begin position="280"/>
        <end position="300"/>
    </location>
</feature>
<dbReference type="PROSITE" id="PS50929">
    <property type="entry name" value="ABC_TM1F"/>
    <property type="match status" value="1"/>
</dbReference>
<gene>
    <name evidence="12" type="ORF">ATC1_13357</name>
</gene>
<evidence type="ECO:0000256" key="5">
    <source>
        <dbReference type="ARBA" id="ARBA00022741"/>
    </source>
</evidence>
<reference evidence="12" key="1">
    <citation type="journal article" date="2015" name="Genome Announc.">
        <title>Draft Genome Sequence of Anaerolineae Strain TC1, a Novel Isolate from a Methanogenic Wastewater Treatment System.</title>
        <authorList>
            <person name="Matsuura N."/>
            <person name="Tourlousse D.M."/>
            <person name="Sun L."/>
            <person name="Toyonaga M."/>
            <person name="Kuroda K."/>
            <person name="Ohashi A."/>
            <person name="Cruz R."/>
            <person name="Yamaguchi T."/>
            <person name="Sekiguchi Y."/>
        </authorList>
    </citation>
    <scope>NUCLEOTIDE SEQUENCE [LARGE SCALE GENOMIC DNA]</scope>
    <source>
        <strain evidence="12">TC1</strain>
    </source>
</reference>
<dbReference type="Pfam" id="PF00005">
    <property type="entry name" value="ABC_tran"/>
    <property type="match status" value="1"/>
</dbReference>
<feature type="transmembrane region" description="Helical" evidence="9">
    <location>
        <begin position="136"/>
        <end position="153"/>
    </location>
</feature>
<dbReference type="SUPFAM" id="SSF52540">
    <property type="entry name" value="P-loop containing nucleoside triphosphate hydrolases"/>
    <property type="match status" value="1"/>
</dbReference>
<evidence type="ECO:0000259" key="10">
    <source>
        <dbReference type="PROSITE" id="PS50893"/>
    </source>
</evidence>
<dbReference type="InterPro" id="IPR003593">
    <property type="entry name" value="AAA+_ATPase"/>
</dbReference>
<keyword evidence="5" id="KW-0547">Nucleotide-binding</keyword>
<dbReference type="FunFam" id="3.40.50.300:FF:000221">
    <property type="entry name" value="Multidrug ABC transporter ATP-binding protein"/>
    <property type="match status" value="1"/>
</dbReference>
<keyword evidence="6" id="KW-0067">ATP-binding</keyword>
<keyword evidence="13" id="KW-1185">Reference proteome</keyword>
<keyword evidence="2" id="KW-0813">Transport</keyword>
<dbReference type="PROSITE" id="PS50893">
    <property type="entry name" value="ABC_TRANSPORTER_2"/>
    <property type="match status" value="1"/>
</dbReference>
<evidence type="ECO:0000313" key="12">
    <source>
        <dbReference type="EMBL" id="GAP40383.1"/>
    </source>
</evidence>
<evidence type="ECO:0000256" key="4">
    <source>
        <dbReference type="ARBA" id="ARBA00022692"/>
    </source>
</evidence>
<feature type="transmembrane region" description="Helical" evidence="9">
    <location>
        <begin position="58"/>
        <end position="87"/>
    </location>
</feature>
<feature type="domain" description="ABC transmembrane type-1" evidence="11">
    <location>
        <begin position="18"/>
        <end position="298"/>
    </location>
</feature>
<dbReference type="EMBL" id="DF968181">
    <property type="protein sequence ID" value="GAP40383.1"/>
    <property type="molecule type" value="Genomic_DNA"/>
</dbReference>
<dbReference type="InterPro" id="IPR027417">
    <property type="entry name" value="P-loop_NTPase"/>
</dbReference>